<protein>
    <submittedName>
        <fullName evidence="3">Nucleoprotein/polynucleotide-associated enzyme</fullName>
    </submittedName>
</protein>
<feature type="region of interest" description="Disordered" evidence="2">
    <location>
        <begin position="12"/>
        <end position="45"/>
    </location>
</feature>
<dbReference type="InterPro" id="IPR018636">
    <property type="entry name" value="DUF2058"/>
</dbReference>
<dbReference type="Pfam" id="PF09831">
    <property type="entry name" value="DUF2058"/>
    <property type="match status" value="1"/>
</dbReference>
<evidence type="ECO:0000256" key="1">
    <source>
        <dbReference type="SAM" id="Coils"/>
    </source>
</evidence>
<feature type="coiled-coil region" evidence="1">
    <location>
        <begin position="52"/>
        <end position="82"/>
    </location>
</feature>
<gene>
    <name evidence="3" type="ORF">ALSL_1955</name>
</gene>
<accession>A0A2Z6E826</accession>
<dbReference type="EMBL" id="AP018560">
    <property type="protein sequence ID" value="BBD80599.1"/>
    <property type="molecule type" value="Genomic_DNA"/>
</dbReference>
<evidence type="ECO:0000313" key="3">
    <source>
        <dbReference type="EMBL" id="BBD80599.1"/>
    </source>
</evidence>
<name>A0A2Z6E826_9GAMM</name>
<organism evidence="3 4">
    <name type="scientific">Aerosticca soli</name>
    <dbReference type="NCBI Taxonomy" id="2010829"/>
    <lineage>
        <taxon>Bacteria</taxon>
        <taxon>Pseudomonadati</taxon>
        <taxon>Pseudomonadota</taxon>
        <taxon>Gammaproteobacteria</taxon>
        <taxon>Lysobacterales</taxon>
        <taxon>Rhodanobacteraceae</taxon>
        <taxon>Aerosticca</taxon>
    </lineage>
</organism>
<dbReference type="Proteomes" id="UP000270530">
    <property type="component" value="Chromosome"/>
</dbReference>
<dbReference type="KEGG" id="rbd:ALSL_1955"/>
<proteinExistence type="predicted"/>
<reference evidence="4" key="2">
    <citation type="submission" date="2018-06" db="EMBL/GenBank/DDBJ databases">
        <title>Genome sequence of Rhodanobacteraceae bacterium strain Dysh456.</title>
        <authorList>
            <person name="Fukui M."/>
        </authorList>
    </citation>
    <scope>NUCLEOTIDE SEQUENCE [LARGE SCALE GENOMIC DNA]</scope>
    <source>
        <strain evidence="4">Dysh456</strain>
    </source>
</reference>
<reference evidence="4" key="1">
    <citation type="submission" date="2018-04" db="EMBL/GenBank/DDBJ databases">
        <authorList>
            <person name="Watanabe M."/>
            <person name="Kojima H."/>
        </authorList>
    </citation>
    <scope>NUCLEOTIDE SEQUENCE [LARGE SCALE GENOMIC DNA]</scope>
    <source>
        <strain evidence="4">Dysh456</strain>
    </source>
</reference>
<dbReference type="RefSeq" id="WP_126538713.1">
    <property type="nucleotide sequence ID" value="NZ_AP018560.1"/>
</dbReference>
<evidence type="ECO:0000313" key="4">
    <source>
        <dbReference type="Proteomes" id="UP000270530"/>
    </source>
</evidence>
<sequence>MADSLRDQLLKSGIVKQVREAQRVGPPRGGKPRAGQARPAPSARDAAEIDLAKAYALRAQAEAAERRRAEQEAAERARLKRERKAKVQALLADRALNKPDAEHARHFEYGGKIRRVYADAEQFAAINRGELGIVQHNGRYLIVERAVAEAVHAVEPALLALLVDPNEAAGEDGMPADIVW</sequence>
<dbReference type="AlphaFoldDB" id="A0A2Z6E826"/>
<keyword evidence="1" id="KW-0175">Coiled coil</keyword>
<evidence type="ECO:0000256" key="2">
    <source>
        <dbReference type="SAM" id="MobiDB-lite"/>
    </source>
</evidence>
<dbReference type="OrthoDB" id="5294470at2"/>
<keyword evidence="4" id="KW-1185">Reference proteome</keyword>